<organism evidence="1 2">
    <name type="scientific">Suillus subaureus</name>
    <dbReference type="NCBI Taxonomy" id="48587"/>
    <lineage>
        <taxon>Eukaryota</taxon>
        <taxon>Fungi</taxon>
        <taxon>Dikarya</taxon>
        <taxon>Basidiomycota</taxon>
        <taxon>Agaricomycotina</taxon>
        <taxon>Agaricomycetes</taxon>
        <taxon>Agaricomycetidae</taxon>
        <taxon>Boletales</taxon>
        <taxon>Suillineae</taxon>
        <taxon>Suillaceae</taxon>
        <taxon>Suillus</taxon>
    </lineage>
</organism>
<dbReference type="Proteomes" id="UP000807769">
    <property type="component" value="Unassembled WGS sequence"/>
</dbReference>
<comment type="caution">
    <text evidence="1">The sequence shown here is derived from an EMBL/GenBank/DDBJ whole genome shotgun (WGS) entry which is preliminary data.</text>
</comment>
<proteinExistence type="predicted"/>
<reference evidence="1" key="1">
    <citation type="journal article" date="2020" name="New Phytol.">
        <title>Comparative genomics reveals dynamic genome evolution in host specialist ectomycorrhizal fungi.</title>
        <authorList>
            <person name="Lofgren L.A."/>
            <person name="Nguyen N.H."/>
            <person name="Vilgalys R."/>
            <person name="Ruytinx J."/>
            <person name="Liao H.L."/>
            <person name="Branco S."/>
            <person name="Kuo A."/>
            <person name="LaButti K."/>
            <person name="Lipzen A."/>
            <person name="Andreopoulos W."/>
            <person name="Pangilinan J."/>
            <person name="Riley R."/>
            <person name="Hundley H."/>
            <person name="Na H."/>
            <person name="Barry K."/>
            <person name="Grigoriev I.V."/>
            <person name="Stajich J.E."/>
            <person name="Kennedy P.G."/>
        </authorList>
    </citation>
    <scope>NUCLEOTIDE SEQUENCE</scope>
    <source>
        <strain evidence="1">MN1</strain>
    </source>
</reference>
<dbReference type="RefSeq" id="XP_041193781.1">
    <property type="nucleotide sequence ID" value="XM_041332792.1"/>
</dbReference>
<evidence type="ECO:0000313" key="1">
    <source>
        <dbReference type="EMBL" id="KAG1817539.1"/>
    </source>
</evidence>
<dbReference type="AlphaFoldDB" id="A0A9P7JEG5"/>
<gene>
    <name evidence="1" type="ORF">BJ212DRAFT_1299092</name>
</gene>
<keyword evidence="2" id="KW-1185">Reference proteome</keyword>
<sequence length="215" mass="24596">MHKVAAAVDRLEDKYTETITQFVANHFKKKDFSVKVSLWSPGQVQIIGGKYKGNITYVFDPNQTNKFIRFLIPPMDFPYLMPKGSMLLFNRSHIPANQFMTDINIKPGDSITMRHCEKFQLSQSLLIKIPIRFTIKVHNATIKMFYSHIGKEVYIIGGKKRGYRVMQMVLCTTKCPKHNTPPERLPPSRVNPVSVTPNPWAVNNSDIQDIVNTTA</sequence>
<name>A0A9P7JEG5_9AGAM</name>
<dbReference type="EMBL" id="JABBWG010000013">
    <property type="protein sequence ID" value="KAG1817539.1"/>
    <property type="molecule type" value="Genomic_DNA"/>
</dbReference>
<evidence type="ECO:0000313" key="2">
    <source>
        <dbReference type="Proteomes" id="UP000807769"/>
    </source>
</evidence>
<accession>A0A9P7JEG5</accession>
<protein>
    <submittedName>
        <fullName evidence="1">Uncharacterized protein</fullName>
    </submittedName>
</protein>
<dbReference type="OrthoDB" id="2679516at2759"/>
<dbReference type="GeneID" id="64626809"/>